<dbReference type="AlphaFoldDB" id="A0A4S5CGT2"/>
<proteinExistence type="predicted"/>
<dbReference type="Pfam" id="PF06864">
    <property type="entry name" value="PAP_PilO"/>
    <property type="match status" value="1"/>
</dbReference>
<protein>
    <recommendedName>
        <fullName evidence="3">Pilus assembly protein PilO</fullName>
    </recommendedName>
</protein>
<dbReference type="RefSeq" id="WP_136502092.1">
    <property type="nucleotide sequence ID" value="NZ_SSUX01000011.1"/>
</dbReference>
<dbReference type="Proteomes" id="UP000309618">
    <property type="component" value="Unassembled WGS sequence"/>
</dbReference>
<sequence length="461" mass="51544">MKIKHNLQSAIDLVLPKIFGHRKKRAVIKRQQEPNIIEINGKTFVAGLEWINLTQPLHFMAEARKIGKERGMSIVAIREGDIIQAGYVPSNNIYAEKGMYSLVLSIACCLPEKHRRSFAGVFQIPNTKSYFVAAVYDGAVVTMGDSIVEGEVRAAELIQVVSNLYSSEFSVFICPPEVPFSAEMHVTLEELLKPEMLSKDAQLKKLMLGLSPKELAMAGIIGAGALSLAWTFNQKYQAEQEEIRQQQIAEEAKAEALRRQLRDEAITKATLAKPWIERPAFHDALKKCVKQLSGAPLSVAGWVFMNGECSESSVIWRFKRTEGASITDLQVESELNELGRPSIHVPGDEAEFNFTFQSIHPGGNDPVPGMNKMLDSLISYFQVINHGLKVEEVKREPVTDSNGEVIELPWKVYEFNVKTEFTPDFLFDQLSGVGLRLNSITVKLENHKLIWELSGVAYAQI</sequence>
<evidence type="ECO:0008006" key="3">
    <source>
        <dbReference type="Google" id="ProtNLM"/>
    </source>
</evidence>
<accession>A0A4S5CGT2</accession>
<comment type="caution">
    <text evidence="1">The sequence shown here is derived from an EMBL/GenBank/DDBJ whole genome shotgun (WGS) entry which is preliminary data.</text>
</comment>
<name>A0A4S5CGT2_AERVE</name>
<evidence type="ECO:0000313" key="1">
    <source>
        <dbReference type="EMBL" id="THJ43653.1"/>
    </source>
</evidence>
<gene>
    <name evidence="1" type="ORF">E8Q35_15215</name>
</gene>
<dbReference type="InterPro" id="IPR009663">
    <property type="entry name" value="PAP_PilO"/>
</dbReference>
<dbReference type="EMBL" id="SSUX01000011">
    <property type="protein sequence ID" value="THJ43653.1"/>
    <property type="molecule type" value="Genomic_DNA"/>
</dbReference>
<reference evidence="1 2" key="1">
    <citation type="submission" date="2019-04" db="EMBL/GenBank/DDBJ databases">
        <title>Comparative genomics of Aeromonas veronii strains pathogenic to fish.</title>
        <authorList>
            <person name="Cascarano M.C."/>
            <person name="Smyrli M."/>
            <person name="Katharios P."/>
        </authorList>
    </citation>
    <scope>NUCLEOTIDE SEQUENCE [LARGE SCALE GENOMIC DNA]</scope>
    <source>
        <strain evidence="1 2">XU1</strain>
    </source>
</reference>
<evidence type="ECO:0000313" key="2">
    <source>
        <dbReference type="Proteomes" id="UP000309618"/>
    </source>
</evidence>
<organism evidence="1 2">
    <name type="scientific">Aeromonas veronii</name>
    <dbReference type="NCBI Taxonomy" id="654"/>
    <lineage>
        <taxon>Bacteria</taxon>
        <taxon>Pseudomonadati</taxon>
        <taxon>Pseudomonadota</taxon>
        <taxon>Gammaproteobacteria</taxon>
        <taxon>Aeromonadales</taxon>
        <taxon>Aeromonadaceae</taxon>
        <taxon>Aeromonas</taxon>
    </lineage>
</organism>